<dbReference type="SMART" id="SM00490">
    <property type="entry name" value="HELICc"/>
    <property type="match status" value="1"/>
</dbReference>
<evidence type="ECO:0000256" key="1">
    <source>
        <dbReference type="ARBA" id="ARBA00022741"/>
    </source>
</evidence>
<dbReference type="Pfam" id="PF00270">
    <property type="entry name" value="DEAD"/>
    <property type="match status" value="1"/>
</dbReference>
<dbReference type="GO" id="GO:0016887">
    <property type="term" value="F:ATP hydrolysis activity"/>
    <property type="evidence" value="ECO:0007669"/>
    <property type="project" value="TreeGrafter"/>
</dbReference>
<feature type="domain" description="Helicase C-terminal" evidence="4">
    <location>
        <begin position="233"/>
        <end position="377"/>
    </location>
</feature>
<reference evidence="5 6" key="1">
    <citation type="journal article" date="2016" name="J. Microbiol.">
        <title>Dankookia rubra gen. nov., sp. nov., an alphaproteobacterium isolated from sediment of a shallow stream.</title>
        <authorList>
            <person name="Kim W.H."/>
            <person name="Kim D.H."/>
            <person name="Kang K."/>
            <person name="Ahn T.Y."/>
        </authorList>
    </citation>
    <scope>NUCLEOTIDE SEQUENCE [LARGE SCALE GENOMIC DNA]</scope>
    <source>
        <strain evidence="5 6">JCM30602</strain>
    </source>
</reference>
<keyword evidence="5" id="KW-0378">Hydrolase</keyword>
<dbReference type="PANTHER" id="PTHR47962">
    <property type="entry name" value="ATP-DEPENDENT HELICASE LHR-RELATED-RELATED"/>
    <property type="match status" value="1"/>
</dbReference>
<dbReference type="GO" id="GO:0003677">
    <property type="term" value="F:DNA binding"/>
    <property type="evidence" value="ECO:0007669"/>
    <property type="project" value="TreeGrafter"/>
</dbReference>
<dbReference type="InterPro" id="IPR052511">
    <property type="entry name" value="ATP-dep_Helicase"/>
</dbReference>
<dbReference type="PROSITE" id="PS51194">
    <property type="entry name" value="HELICASE_CTER"/>
    <property type="match status" value="1"/>
</dbReference>
<keyword evidence="2" id="KW-0067">ATP-binding</keyword>
<dbReference type="Gene3D" id="3.40.50.300">
    <property type="entry name" value="P-loop containing nucleotide triphosphate hydrolases"/>
    <property type="match status" value="2"/>
</dbReference>
<evidence type="ECO:0000313" key="6">
    <source>
        <dbReference type="Proteomes" id="UP000295096"/>
    </source>
</evidence>
<dbReference type="GO" id="GO:0004386">
    <property type="term" value="F:helicase activity"/>
    <property type="evidence" value="ECO:0007669"/>
    <property type="project" value="UniProtKB-KW"/>
</dbReference>
<dbReference type="Pfam" id="PF00271">
    <property type="entry name" value="Helicase_C"/>
    <property type="match status" value="1"/>
</dbReference>
<feature type="domain" description="Helicase ATP-binding" evidence="3">
    <location>
        <begin position="32"/>
        <end position="211"/>
    </location>
</feature>
<dbReference type="SUPFAM" id="SSF52540">
    <property type="entry name" value="P-loop containing nucleoside triphosphate hydrolases"/>
    <property type="match status" value="1"/>
</dbReference>
<proteinExistence type="predicted"/>
<dbReference type="InterPro" id="IPR001650">
    <property type="entry name" value="Helicase_C-like"/>
</dbReference>
<dbReference type="OrthoDB" id="9815222at2"/>
<evidence type="ECO:0000256" key="2">
    <source>
        <dbReference type="ARBA" id="ARBA00022840"/>
    </source>
</evidence>
<accession>A0A4R5QE68</accession>
<protein>
    <submittedName>
        <fullName evidence="5">DEAD/DEAH box helicase</fullName>
    </submittedName>
</protein>
<evidence type="ECO:0000313" key="5">
    <source>
        <dbReference type="EMBL" id="TDH61143.1"/>
    </source>
</evidence>
<dbReference type="InterPro" id="IPR027417">
    <property type="entry name" value="P-loop_NTPase"/>
</dbReference>
<dbReference type="EMBL" id="SMSJ01000025">
    <property type="protein sequence ID" value="TDH61143.1"/>
    <property type="molecule type" value="Genomic_DNA"/>
</dbReference>
<evidence type="ECO:0000259" key="3">
    <source>
        <dbReference type="PROSITE" id="PS51192"/>
    </source>
</evidence>
<dbReference type="InterPro" id="IPR011545">
    <property type="entry name" value="DEAD/DEAH_box_helicase_dom"/>
</dbReference>
<dbReference type="Proteomes" id="UP000295096">
    <property type="component" value="Unassembled WGS sequence"/>
</dbReference>
<dbReference type="GO" id="GO:0005524">
    <property type="term" value="F:ATP binding"/>
    <property type="evidence" value="ECO:0007669"/>
    <property type="project" value="UniProtKB-KW"/>
</dbReference>
<dbReference type="SMART" id="SM00487">
    <property type="entry name" value="DEXDc"/>
    <property type="match status" value="1"/>
</dbReference>
<dbReference type="InterPro" id="IPR014001">
    <property type="entry name" value="Helicase_ATP-bd"/>
</dbReference>
<name>A0A4R5QE68_9PROT</name>
<dbReference type="AlphaFoldDB" id="A0A4R5QE68"/>
<keyword evidence="1" id="KW-0547">Nucleotide-binding</keyword>
<organism evidence="5 6">
    <name type="scientific">Dankookia rubra</name>
    <dbReference type="NCBI Taxonomy" id="1442381"/>
    <lineage>
        <taxon>Bacteria</taxon>
        <taxon>Pseudomonadati</taxon>
        <taxon>Pseudomonadota</taxon>
        <taxon>Alphaproteobacteria</taxon>
        <taxon>Acetobacterales</taxon>
        <taxon>Roseomonadaceae</taxon>
        <taxon>Dankookia</taxon>
    </lineage>
</organism>
<gene>
    <name evidence="5" type="ORF">E2C06_18050</name>
</gene>
<dbReference type="PANTHER" id="PTHR47962:SF5">
    <property type="entry name" value="ATP-DEPENDENT HELICASE LHR-RELATED"/>
    <property type="match status" value="1"/>
</dbReference>
<dbReference type="RefSeq" id="WP_133290010.1">
    <property type="nucleotide sequence ID" value="NZ_SMSJ01000025.1"/>
</dbReference>
<comment type="caution">
    <text evidence="5">The sequence shown here is derived from an EMBL/GenBank/DDBJ whole genome shotgun (WGS) entry which is preliminary data.</text>
</comment>
<keyword evidence="6" id="KW-1185">Reference proteome</keyword>
<dbReference type="PROSITE" id="PS51192">
    <property type="entry name" value="HELICASE_ATP_BIND_1"/>
    <property type="match status" value="1"/>
</dbReference>
<sequence length="701" mass="74878">MTAFEALHPALRYHVVNTLGWAELRPTQRDAISPILAGQDVLLLAPTAGGKTEAAFLPLLSRIASEGGHGLSALYVCPLKALLNNLEPRLQRYASFVGLRAGLWHGDIGDAARRRMLRDPPEILLTTPESIEAIMISTRIDHAALFGSVRAVVIDELHAFAGDDRGWHLLFLLARLEQLAQRRIQRIGLSATVGNPEDLLAWLAPGRDGRVVGPAKPPSDGDVTADYVGSVANAVTVLSRLHRGERRLVFADSRSRVENIAGGLRAAGVRTFVSHASLSVDERRQAEAAFTAEPDCAIVATSTLELGLDVGDLDRVVQVGAPPSVASFLQRMGRTGRRSGTTRNCLFLTTDDDELLAALAIITLWREGTVEPVVAPALPAHIYAQQVMALALQERGIYRHDIDTWLGDAVSAVPAPVRAAVLEHMLQGDILAEDASLLGLGARGEREFGRRHFGDLVAAFSSPLLLMVHHGQAEIGTVHPASLARRAGDTATTLLLGGRSWKVTDVDWPHRRVSVVPAEGGGRSRWLGATRTRPYTICQAAERIVAGVAPACQLSRRAVERLAFIRDGLAFVDGNSLPLVSDGAGRTTAWLFAGGLASASIAHGLAENGIATAGWDDVSVTTRTDDAGTLHDVLSKLDPATARPALPEDLGAALKFGLCLPPQVAEAVIGARTSVPDIVTKALSRTWRLIRAPERGEKARG</sequence>
<keyword evidence="5" id="KW-0347">Helicase</keyword>
<evidence type="ECO:0000259" key="4">
    <source>
        <dbReference type="PROSITE" id="PS51194"/>
    </source>
</evidence>